<dbReference type="SUPFAM" id="SSF53335">
    <property type="entry name" value="S-adenosyl-L-methionine-dependent methyltransferases"/>
    <property type="match status" value="1"/>
</dbReference>
<evidence type="ECO:0000259" key="1">
    <source>
        <dbReference type="Pfam" id="PF05050"/>
    </source>
</evidence>
<sequence length="297" mass="32974">MAQDDQKLSIGSADLLLPPDHHLPRIMRQHPQYDYLYWNLIRVLLDDNKMSNGPLIDIGANIGDTISHFRRFSKGPVWGIEPHPGYFDYLERNMSQFSDVRLSHALVAPDAAQDRVRLSINHGTGGSSLEPDSGEVFAGPRVSPQQIADTLTPDTVLKSDTDGFDGHIISVVAEYMAQRKVRPAIVAFEGPTRRQTEQGEIQRHRHALHRLQLLGYRIHMLTNTGHPVGTVGTSASALDLMLDTHRNALLSGTMMCPYLDFICVAPGLGASALFYPPRVEKALWADIPQPEDDTVTK</sequence>
<feature type="domain" description="Methyltransferase FkbM" evidence="1">
    <location>
        <begin position="57"/>
        <end position="217"/>
    </location>
</feature>
<dbReference type="Proteomes" id="UP000203589">
    <property type="component" value="Chromosome"/>
</dbReference>
<dbReference type="InterPro" id="IPR006342">
    <property type="entry name" value="FkbM_mtfrase"/>
</dbReference>
<dbReference type="Pfam" id="PF05050">
    <property type="entry name" value="Methyltransf_21"/>
    <property type="match status" value="1"/>
</dbReference>
<dbReference type="RefSeq" id="WP_094033362.1">
    <property type="nucleotide sequence ID" value="NZ_CP022540.1"/>
</dbReference>
<dbReference type="InterPro" id="IPR029063">
    <property type="entry name" value="SAM-dependent_MTases_sf"/>
</dbReference>
<reference evidence="2 3" key="1">
    <citation type="submission" date="2017-07" db="EMBL/GenBank/DDBJ databases">
        <title>Genome Sequence of Antarctobacter heliothermus Strain SMS3 Isolated from a culture of the Diatom Skeletonema marinoi.</title>
        <authorList>
            <person name="Topel M."/>
            <person name="Pinder M.I.M."/>
            <person name="Johansson O.N."/>
            <person name="Kourtchenko O."/>
            <person name="Godhe A."/>
            <person name="Clarke A.K."/>
        </authorList>
    </citation>
    <scope>NUCLEOTIDE SEQUENCE [LARGE SCALE GENOMIC DNA]</scope>
    <source>
        <strain evidence="2 3">SMS3</strain>
    </source>
</reference>
<dbReference type="EMBL" id="CP022540">
    <property type="protein sequence ID" value="ASP19057.1"/>
    <property type="molecule type" value="Genomic_DNA"/>
</dbReference>
<dbReference type="GO" id="GO:0008168">
    <property type="term" value="F:methyltransferase activity"/>
    <property type="evidence" value="ECO:0007669"/>
    <property type="project" value="UniProtKB-KW"/>
</dbReference>
<keyword evidence="2" id="KW-0489">Methyltransferase</keyword>
<protein>
    <submittedName>
        <fullName evidence="2">FkbM_fam: methyltransferase, FkbM family</fullName>
    </submittedName>
</protein>
<accession>A0A222DYM3</accession>
<dbReference type="GO" id="GO:0032259">
    <property type="term" value="P:methylation"/>
    <property type="evidence" value="ECO:0007669"/>
    <property type="project" value="UniProtKB-KW"/>
</dbReference>
<dbReference type="KEGG" id="aht:ANTHELSMS3_00333"/>
<gene>
    <name evidence="2" type="ORF">ANTHELSMS3_00333</name>
</gene>
<keyword evidence="3" id="KW-1185">Reference proteome</keyword>
<proteinExistence type="predicted"/>
<dbReference type="OrthoDB" id="7818572at2"/>
<organism evidence="2 3">
    <name type="scientific">Antarctobacter heliothermus</name>
    <dbReference type="NCBI Taxonomy" id="74033"/>
    <lineage>
        <taxon>Bacteria</taxon>
        <taxon>Pseudomonadati</taxon>
        <taxon>Pseudomonadota</taxon>
        <taxon>Alphaproteobacteria</taxon>
        <taxon>Rhodobacterales</taxon>
        <taxon>Roseobacteraceae</taxon>
        <taxon>Antarctobacter</taxon>
    </lineage>
</organism>
<evidence type="ECO:0000313" key="2">
    <source>
        <dbReference type="EMBL" id="ASP19057.1"/>
    </source>
</evidence>
<dbReference type="NCBIfam" id="TIGR01444">
    <property type="entry name" value="fkbM_fam"/>
    <property type="match status" value="1"/>
</dbReference>
<evidence type="ECO:0000313" key="3">
    <source>
        <dbReference type="Proteomes" id="UP000203589"/>
    </source>
</evidence>
<dbReference type="AlphaFoldDB" id="A0A222DYM3"/>
<name>A0A222DYM3_9RHOB</name>
<keyword evidence="2" id="KW-0808">Transferase</keyword>
<dbReference type="Gene3D" id="3.40.50.150">
    <property type="entry name" value="Vaccinia Virus protein VP39"/>
    <property type="match status" value="1"/>
</dbReference>